<organism evidence="1 2">
    <name type="scientific">Treponema rectale</name>
    <dbReference type="NCBI Taxonomy" id="744512"/>
    <lineage>
        <taxon>Bacteria</taxon>
        <taxon>Pseudomonadati</taxon>
        <taxon>Spirochaetota</taxon>
        <taxon>Spirochaetia</taxon>
        <taxon>Spirochaetales</taxon>
        <taxon>Treponemataceae</taxon>
        <taxon>Treponema</taxon>
    </lineage>
</organism>
<keyword evidence="2" id="KW-1185">Reference proteome</keyword>
<comment type="caution">
    <text evidence="1">The sequence shown here is derived from an EMBL/GenBank/DDBJ whole genome shotgun (WGS) entry which is preliminary data.</text>
</comment>
<name>A0A840SAE7_9SPIR</name>
<protein>
    <submittedName>
        <fullName evidence="1">Uncharacterized protein</fullName>
    </submittedName>
</protein>
<gene>
    <name evidence="1" type="ORF">HNP77_002061</name>
</gene>
<dbReference type="AlphaFoldDB" id="A0A840SAE7"/>
<evidence type="ECO:0000313" key="1">
    <source>
        <dbReference type="EMBL" id="MBB5219679.1"/>
    </source>
</evidence>
<dbReference type="RefSeq" id="WP_184653093.1">
    <property type="nucleotide sequence ID" value="NZ_JACHFR010000003.1"/>
</dbReference>
<dbReference type="EMBL" id="JACHFR010000003">
    <property type="protein sequence ID" value="MBB5219679.1"/>
    <property type="molecule type" value="Genomic_DNA"/>
</dbReference>
<proteinExistence type="predicted"/>
<accession>A0A840SAE7</accession>
<dbReference type="Proteomes" id="UP000578697">
    <property type="component" value="Unassembled WGS sequence"/>
</dbReference>
<sequence length="265" mass="31313">MSKEEFSEWVARRGGHITETGKCCFCGKEYTDYGKSTWGVWTAEEEHEAFGENKRCCAECNEKIVNEARREKADAVKQGKIENFSQDFFEVIYERRRKGLVEGGESIIRVYDNGLYRKILLPREKYKGKKYKGERKDIVYGKELSVVPKLLEFYRENQEEIDSLSDRLKDPYDDRIYSEESIRFGKKLITGNSIFGAPPDEYYDEILEVKRTPEKDAVVQQIKKLWKLAQKIENGILEDEFPLYKKEKDDRRKRVARNLELNRKK</sequence>
<evidence type="ECO:0000313" key="2">
    <source>
        <dbReference type="Proteomes" id="UP000578697"/>
    </source>
</evidence>
<reference evidence="1 2" key="1">
    <citation type="submission" date="2020-08" db="EMBL/GenBank/DDBJ databases">
        <title>Genomic Encyclopedia of Type Strains, Phase IV (KMG-IV): sequencing the most valuable type-strain genomes for metagenomic binning, comparative biology and taxonomic classification.</title>
        <authorList>
            <person name="Goeker M."/>
        </authorList>
    </citation>
    <scope>NUCLEOTIDE SEQUENCE [LARGE SCALE GENOMIC DNA]</scope>
    <source>
        <strain evidence="1 2">DSM 103679</strain>
    </source>
</reference>